<feature type="region of interest" description="Disordered" evidence="1">
    <location>
        <begin position="1"/>
        <end position="553"/>
    </location>
</feature>
<feature type="compositionally biased region" description="Pro residues" evidence="1">
    <location>
        <begin position="419"/>
        <end position="429"/>
    </location>
</feature>
<feature type="compositionally biased region" description="Polar residues" evidence="1">
    <location>
        <begin position="83"/>
        <end position="92"/>
    </location>
</feature>
<evidence type="ECO:0000313" key="2">
    <source>
        <dbReference type="EMBL" id="KAF2274753.1"/>
    </source>
</evidence>
<feature type="compositionally biased region" description="Polar residues" evidence="1">
    <location>
        <begin position="13"/>
        <end position="33"/>
    </location>
</feature>
<feature type="compositionally biased region" description="Polar residues" evidence="1">
    <location>
        <begin position="299"/>
        <end position="316"/>
    </location>
</feature>
<evidence type="ECO:0000313" key="3">
    <source>
        <dbReference type="Proteomes" id="UP000800097"/>
    </source>
</evidence>
<feature type="compositionally biased region" description="Polar residues" evidence="1">
    <location>
        <begin position="432"/>
        <end position="466"/>
    </location>
</feature>
<feature type="compositionally biased region" description="Polar residues" evidence="1">
    <location>
        <begin position="484"/>
        <end position="496"/>
    </location>
</feature>
<gene>
    <name evidence="2" type="ORF">EI97DRAFT_380845</name>
</gene>
<keyword evidence="3" id="KW-1185">Reference proteome</keyword>
<feature type="compositionally biased region" description="Low complexity" evidence="1">
    <location>
        <begin position="266"/>
        <end position="293"/>
    </location>
</feature>
<dbReference type="EMBL" id="ML986501">
    <property type="protein sequence ID" value="KAF2274753.1"/>
    <property type="molecule type" value="Genomic_DNA"/>
</dbReference>
<feature type="compositionally biased region" description="Basic and acidic residues" evidence="1">
    <location>
        <begin position="143"/>
        <end position="152"/>
    </location>
</feature>
<feature type="compositionally biased region" description="Polar residues" evidence="1">
    <location>
        <begin position="186"/>
        <end position="201"/>
    </location>
</feature>
<feature type="compositionally biased region" description="Low complexity" evidence="1">
    <location>
        <begin position="34"/>
        <end position="60"/>
    </location>
</feature>
<evidence type="ECO:0000256" key="1">
    <source>
        <dbReference type="SAM" id="MobiDB-lite"/>
    </source>
</evidence>
<feature type="compositionally biased region" description="Low complexity" evidence="1">
    <location>
        <begin position="404"/>
        <end position="418"/>
    </location>
</feature>
<feature type="compositionally biased region" description="Polar residues" evidence="1">
    <location>
        <begin position="100"/>
        <end position="121"/>
    </location>
</feature>
<protein>
    <submittedName>
        <fullName evidence="2">Uncharacterized protein</fullName>
    </submittedName>
</protein>
<organism evidence="2 3">
    <name type="scientific">Westerdykella ornata</name>
    <dbReference type="NCBI Taxonomy" id="318751"/>
    <lineage>
        <taxon>Eukaryota</taxon>
        <taxon>Fungi</taxon>
        <taxon>Dikarya</taxon>
        <taxon>Ascomycota</taxon>
        <taxon>Pezizomycotina</taxon>
        <taxon>Dothideomycetes</taxon>
        <taxon>Pleosporomycetidae</taxon>
        <taxon>Pleosporales</taxon>
        <taxon>Sporormiaceae</taxon>
        <taxon>Westerdykella</taxon>
    </lineage>
</organism>
<dbReference type="OrthoDB" id="4155914at2759"/>
<feature type="compositionally biased region" description="Low complexity" evidence="1">
    <location>
        <begin position="317"/>
        <end position="341"/>
    </location>
</feature>
<dbReference type="Proteomes" id="UP000800097">
    <property type="component" value="Unassembled WGS sequence"/>
</dbReference>
<dbReference type="GeneID" id="54548953"/>
<name>A0A6A6JEZ9_WESOR</name>
<reference evidence="2" key="1">
    <citation type="journal article" date="2020" name="Stud. Mycol.">
        <title>101 Dothideomycetes genomes: a test case for predicting lifestyles and emergence of pathogens.</title>
        <authorList>
            <person name="Haridas S."/>
            <person name="Albert R."/>
            <person name="Binder M."/>
            <person name="Bloem J."/>
            <person name="Labutti K."/>
            <person name="Salamov A."/>
            <person name="Andreopoulos B."/>
            <person name="Baker S."/>
            <person name="Barry K."/>
            <person name="Bills G."/>
            <person name="Bluhm B."/>
            <person name="Cannon C."/>
            <person name="Castanera R."/>
            <person name="Culley D."/>
            <person name="Daum C."/>
            <person name="Ezra D."/>
            <person name="Gonzalez J."/>
            <person name="Henrissat B."/>
            <person name="Kuo A."/>
            <person name="Liang C."/>
            <person name="Lipzen A."/>
            <person name="Lutzoni F."/>
            <person name="Magnuson J."/>
            <person name="Mondo S."/>
            <person name="Nolan M."/>
            <person name="Ohm R."/>
            <person name="Pangilinan J."/>
            <person name="Park H.-J."/>
            <person name="Ramirez L."/>
            <person name="Alfaro M."/>
            <person name="Sun H."/>
            <person name="Tritt A."/>
            <person name="Yoshinaga Y."/>
            <person name="Zwiers L.-H."/>
            <person name="Turgeon B."/>
            <person name="Goodwin S."/>
            <person name="Spatafora J."/>
            <person name="Crous P."/>
            <person name="Grigoriev I."/>
        </authorList>
    </citation>
    <scope>NUCLEOTIDE SEQUENCE</scope>
    <source>
        <strain evidence="2">CBS 379.55</strain>
    </source>
</reference>
<feature type="compositionally biased region" description="Low complexity" evidence="1">
    <location>
        <begin position="354"/>
        <end position="367"/>
    </location>
</feature>
<proteinExistence type="predicted"/>
<dbReference type="AlphaFoldDB" id="A0A6A6JEZ9"/>
<feature type="region of interest" description="Disordered" evidence="1">
    <location>
        <begin position="842"/>
        <end position="933"/>
    </location>
</feature>
<feature type="compositionally biased region" description="Low complexity" evidence="1">
    <location>
        <begin position="853"/>
        <end position="863"/>
    </location>
</feature>
<accession>A0A6A6JEZ9</accession>
<dbReference type="RefSeq" id="XP_033652292.1">
    <property type="nucleotide sequence ID" value="XM_033795778.1"/>
</dbReference>
<feature type="compositionally biased region" description="Basic residues" evidence="1">
    <location>
        <begin position="1"/>
        <end position="12"/>
    </location>
</feature>
<sequence>MPSKFSWHKSNRAHSSTESSGHPSPVPSVNNEVAPQQQQQQHQQAPSPNNQQPQIQQISQTANETAYGHQFPQRATSHRHSTHLSLDQTAQHVQGGPPSAGSQHSPSIEQRRGSYQPQSTPYGHHEGHKKSLGSRITARLTGHSKDADDHGRHSNKNGLGRRVSIRRSDGQPDIYSQGHDRLQAGKWNQRQGSSAHLPTSTEQDESNLDLDPFLQQEDDETPEPPPKDIQYQQHSQQYDRPPLARVETEGSYHGQGGVEQQQHYSPDQQGAPTPQQQYQSYQPPALQQQQSATEYQAFHPQTTPSPHPSNASHELTQSQQSYYQYLQQQQQPIQQPHLQQQAVQDGQPPSVHYQQQYPPLAPPQQGQDFPNTHAQDVPPPSQHQELHLGHTVRALSQNRPTDSPHPQQLRPPSSQQLAPPSPVQQPPPYQAYDSQQQTHSSQTVEAHPENATQQGQDSMPPGQQRNTLRKVNETGGPPPGAPSRESSLLQQPSAKGQNHGKPPVSPGIATFGANVVPTASQGQPYRGEAQGQQDQVNEMGRATPVPRSTSDISEEEVAKLRNDLETLREFLGRELTVIGEKYQKVKRYFFDKEAQVHALQNTLANQRLSLSRTSMDDSEYATRFNRLDGLIAQLSFAIRKEWKSIPPWLQTVVNKNAVETGKQEMTAVGRAFISSWLVENIFDKYFHPDLDPGLSTQLKTIQLNIRKLSPPCHTTEDEEALVAKVVNWRLATLEGLAEMLRSPQSHTNRQNLIETLNESLIGSLQMYLNDPAPPDLNGGVPMIIELAVNVAQHLPLESREVHIEYFPPGHGLVSDYMKVETGIPALTSPILEFEDAASMRSVAMDDASSLAEQQDGQAQQSDQPPKEGGASEKKRGMFGFGGAKKPAQSLSQRDKRESSLGQGGSQQSLQTPNQNPPGTSSGGRGEEQQAPRVRMAVGLAVQIRGKSILIKAPVYST</sequence>